<name>A0AA37PFI5_9PEZI</name>
<evidence type="ECO:0000256" key="1">
    <source>
        <dbReference type="SAM" id="MobiDB-lite"/>
    </source>
</evidence>
<accession>A0AA37PFI5</accession>
<dbReference type="EMBL" id="BQXU01000046">
    <property type="protein sequence ID" value="GKT51222.1"/>
    <property type="molecule type" value="Genomic_DNA"/>
</dbReference>
<dbReference type="AlphaFoldDB" id="A0AA37PFI5"/>
<dbReference type="GeneID" id="73332205"/>
<gene>
    <name evidence="2" type="ORF">ColSpa_11403</name>
</gene>
<keyword evidence="3" id="KW-1185">Reference proteome</keyword>
<dbReference type="Proteomes" id="UP001055115">
    <property type="component" value="Unassembled WGS sequence"/>
</dbReference>
<proteinExistence type="predicted"/>
<protein>
    <submittedName>
        <fullName evidence="2">Uncharacterized protein</fullName>
    </submittedName>
</protein>
<comment type="caution">
    <text evidence="2">The sequence shown here is derived from an EMBL/GenBank/DDBJ whole genome shotgun (WGS) entry which is preliminary data.</text>
</comment>
<dbReference type="RefSeq" id="XP_049133572.1">
    <property type="nucleotide sequence ID" value="XM_049277615.1"/>
</dbReference>
<evidence type="ECO:0000313" key="3">
    <source>
        <dbReference type="Proteomes" id="UP001055115"/>
    </source>
</evidence>
<reference evidence="2 3" key="1">
    <citation type="submission" date="2022-03" db="EMBL/GenBank/DDBJ databases">
        <title>Genome data of Colletotrichum spp.</title>
        <authorList>
            <person name="Utami Y.D."/>
            <person name="Hiruma K."/>
        </authorList>
    </citation>
    <scope>NUCLEOTIDE SEQUENCE [LARGE SCALE GENOMIC DNA]</scope>
    <source>
        <strain evidence="2 3">MAFF 239500</strain>
    </source>
</reference>
<organism evidence="2 3">
    <name type="scientific">Colletotrichum spaethianum</name>
    <dbReference type="NCBI Taxonomy" id="700344"/>
    <lineage>
        <taxon>Eukaryota</taxon>
        <taxon>Fungi</taxon>
        <taxon>Dikarya</taxon>
        <taxon>Ascomycota</taxon>
        <taxon>Pezizomycotina</taxon>
        <taxon>Sordariomycetes</taxon>
        <taxon>Hypocreomycetidae</taxon>
        <taxon>Glomerellales</taxon>
        <taxon>Glomerellaceae</taxon>
        <taxon>Colletotrichum</taxon>
        <taxon>Colletotrichum spaethianum species complex</taxon>
    </lineage>
</organism>
<evidence type="ECO:0000313" key="2">
    <source>
        <dbReference type="EMBL" id="GKT51222.1"/>
    </source>
</evidence>
<sequence length="157" mass="18304">MYAARGFTGIRIIKFKTSGPGWNNNIQRLWEVRSLIRQLKLHKDDRPYFDNEFLIECSIPEESITNYLNWEEDKKTLDPDGTFEREALNDLDFKRETAKLKKERREEKKKMAEEAAAEERKADGLGESESEPEPQMKKRKVGKLVKVGIKMGRDVGV</sequence>
<feature type="compositionally biased region" description="Basic and acidic residues" evidence="1">
    <location>
        <begin position="101"/>
        <end position="124"/>
    </location>
</feature>
<feature type="region of interest" description="Disordered" evidence="1">
    <location>
        <begin position="101"/>
        <end position="140"/>
    </location>
</feature>